<evidence type="ECO:0000313" key="3">
    <source>
        <dbReference type="EMBL" id="TDQ00844.1"/>
    </source>
</evidence>
<feature type="domain" description="HTH luxR-type" evidence="2">
    <location>
        <begin position="817"/>
        <end position="879"/>
    </location>
</feature>
<dbReference type="GO" id="GO:0003677">
    <property type="term" value="F:DNA binding"/>
    <property type="evidence" value="ECO:0007669"/>
    <property type="project" value="UniProtKB-KW"/>
</dbReference>
<evidence type="ECO:0000259" key="2">
    <source>
        <dbReference type="PROSITE" id="PS50043"/>
    </source>
</evidence>
<dbReference type="InterPro" id="IPR039420">
    <property type="entry name" value="WalR-like"/>
</dbReference>
<dbReference type="Gene3D" id="1.10.10.10">
    <property type="entry name" value="Winged helix-like DNA-binding domain superfamily/Winged helix DNA-binding domain"/>
    <property type="match status" value="1"/>
</dbReference>
<gene>
    <name evidence="3" type="ORF">EV186_102710</name>
</gene>
<dbReference type="PROSITE" id="PS50043">
    <property type="entry name" value="HTH_LUXR_2"/>
    <property type="match status" value="1"/>
</dbReference>
<keyword evidence="1" id="KW-0238">DNA-binding</keyword>
<dbReference type="Proteomes" id="UP000295444">
    <property type="component" value="Unassembled WGS sequence"/>
</dbReference>
<accession>A0A4R6SGK1</accession>
<dbReference type="CDD" id="cd06170">
    <property type="entry name" value="LuxR_C_like"/>
    <property type="match status" value="1"/>
</dbReference>
<evidence type="ECO:0000256" key="1">
    <source>
        <dbReference type="ARBA" id="ARBA00023125"/>
    </source>
</evidence>
<dbReference type="EMBL" id="SNXZ01000002">
    <property type="protein sequence ID" value="TDQ00844.1"/>
    <property type="molecule type" value="Genomic_DNA"/>
</dbReference>
<comment type="caution">
    <text evidence="3">The sequence shown here is derived from an EMBL/GenBank/DDBJ whole genome shotgun (WGS) entry which is preliminary data.</text>
</comment>
<keyword evidence="4" id="KW-1185">Reference proteome</keyword>
<dbReference type="SMART" id="SM00421">
    <property type="entry name" value="HTH_LUXR"/>
    <property type="match status" value="1"/>
</dbReference>
<dbReference type="SUPFAM" id="SSF52540">
    <property type="entry name" value="P-loop containing nucleoside triphosphate hydrolases"/>
    <property type="match status" value="1"/>
</dbReference>
<dbReference type="InterPro" id="IPR036388">
    <property type="entry name" value="WH-like_DNA-bd_sf"/>
</dbReference>
<name>A0A4R6SGK1_LABRH</name>
<sequence>MLNTALADVGEGRGSAFVLVGGVGCGRTSVLDALDAPGFRVLRATGSAAERDLGLAGLHQLGLPVAATSDDFSFCATVFDNVRAAADARPLLVLVDDADQLDRPSLRALAFTARRVAALPVVVVFAVHDPPDALAGITRVPLPPLAPPAAASLLKDRVGRDPGEDLLADLVDLGSGVPLALVELAEALTPAQLAGQAAPPTAPPADGRFRAAVAARLGALGPDARRFVLLAALDGDGAGPATLDLATAVRVAEAAGLDLAALDEARRCGLVRVEDDEVDVPGRALRASLRAEASVADRRLAHQLVVQALDPEHDRFRWTWHRAALAAGPAPKLADELLAVADSARAAGDNLAAAAAYRRSAALAREPDDRAGRLLAAATQAWLGGRPRHARVLVREVLPLTTAPHARGLADLLLGGLALRDRTPALAVETLLAAAERLRSRKHAATALVLAGEASCLAGDSERYFAIAERAERFATADDPPYVHAAVDHFRGMAATFRGRHADAIPPLRRVLRTAAGLDEPTLKVWASQAAYTLGDAELARDLAVAAVRTAGNRGMAALLPWALVYVAMAELLLDRHSCALGSAEQGVRTATALGQPNSVADHLSILALEAALRGDRDTATGRLDAALHDVASRGLGRPGALASWASACVDLVDEHPEDAMNRLRTMASGAGGVHPGIRVMAAPQYIEAAVQCGRRGTAAKALHVFDDWAGATGSTARLALSARCHALLAANPADAEERYRAAIDLHRASGTALELAKTELFYAHHLRRERRPKLARDQLRDALRIFQRYDATHWARRALTELRATGEAAPQATRTTPVTVKDLTPQQAEIVRLVAEGATNREVAARLFISHRTVDHHLRNIFAKLGVRSRVELVAFLR</sequence>
<evidence type="ECO:0000313" key="4">
    <source>
        <dbReference type="Proteomes" id="UP000295444"/>
    </source>
</evidence>
<dbReference type="SUPFAM" id="SSF46894">
    <property type="entry name" value="C-terminal effector domain of the bipartite response regulators"/>
    <property type="match status" value="1"/>
</dbReference>
<reference evidence="3 4" key="1">
    <citation type="submission" date="2019-03" db="EMBL/GenBank/DDBJ databases">
        <title>Genomic Encyclopedia of Type Strains, Phase IV (KMG-IV): sequencing the most valuable type-strain genomes for metagenomic binning, comparative biology and taxonomic classification.</title>
        <authorList>
            <person name="Goeker M."/>
        </authorList>
    </citation>
    <scope>NUCLEOTIDE SEQUENCE [LARGE SCALE GENOMIC DNA]</scope>
    <source>
        <strain evidence="3 4">DSM 45361</strain>
    </source>
</reference>
<organism evidence="3 4">
    <name type="scientific">Labedaea rhizosphaerae</name>
    <dbReference type="NCBI Taxonomy" id="598644"/>
    <lineage>
        <taxon>Bacteria</taxon>
        <taxon>Bacillati</taxon>
        <taxon>Actinomycetota</taxon>
        <taxon>Actinomycetes</taxon>
        <taxon>Pseudonocardiales</taxon>
        <taxon>Pseudonocardiaceae</taxon>
        <taxon>Labedaea</taxon>
    </lineage>
</organism>
<dbReference type="PANTHER" id="PTHR43214">
    <property type="entry name" value="TWO-COMPONENT RESPONSE REGULATOR"/>
    <property type="match status" value="1"/>
</dbReference>
<dbReference type="InterPro" id="IPR016032">
    <property type="entry name" value="Sig_transdc_resp-reg_C-effctor"/>
</dbReference>
<dbReference type="InterPro" id="IPR027417">
    <property type="entry name" value="P-loop_NTPase"/>
</dbReference>
<dbReference type="PANTHER" id="PTHR43214:SF42">
    <property type="entry name" value="TRANSCRIPTIONAL REGULATORY PROTEIN DESR"/>
    <property type="match status" value="1"/>
</dbReference>
<dbReference type="AlphaFoldDB" id="A0A4R6SGK1"/>
<proteinExistence type="predicted"/>
<dbReference type="PROSITE" id="PS00622">
    <property type="entry name" value="HTH_LUXR_1"/>
    <property type="match status" value="1"/>
</dbReference>
<dbReference type="Pfam" id="PF00196">
    <property type="entry name" value="GerE"/>
    <property type="match status" value="1"/>
</dbReference>
<protein>
    <submittedName>
        <fullName evidence="3">Regulatory LuxR family protein</fullName>
    </submittedName>
</protein>
<dbReference type="PRINTS" id="PR00038">
    <property type="entry name" value="HTHLUXR"/>
</dbReference>
<dbReference type="InterPro" id="IPR000792">
    <property type="entry name" value="Tscrpt_reg_LuxR_C"/>
</dbReference>
<dbReference type="GO" id="GO:0006355">
    <property type="term" value="P:regulation of DNA-templated transcription"/>
    <property type="evidence" value="ECO:0007669"/>
    <property type="project" value="InterPro"/>
</dbReference>